<protein>
    <recommendedName>
        <fullName evidence="4">Proteophosphoglycan 5</fullName>
    </recommendedName>
</protein>
<accession>A0AAN6TZN4</accession>
<reference evidence="2" key="1">
    <citation type="journal article" date="2023" name="Mol. Phylogenet. Evol.">
        <title>Genome-scale phylogeny and comparative genomics of the fungal order Sordariales.</title>
        <authorList>
            <person name="Hensen N."/>
            <person name="Bonometti L."/>
            <person name="Westerberg I."/>
            <person name="Brannstrom I.O."/>
            <person name="Guillou S."/>
            <person name="Cros-Aarteil S."/>
            <person name="Calhoun S."/>
            <person name="Haridas S."/>
            <person name="Kuo A."/>
            <person name="Mondo S."/>
            <person name="Pangilinan J."/>
            <person name="Riley R."/>
            <person name="LaButti K."/>
            <person name="Andreopoulos B."/>
            <person name="Lipzen A."/>
            <person name="Chen C."/>
            <person name="Yan M."/>
            <person name="Daum C."/>
            <person name="Ng V."/>
            <person name="Clum A."/>
            <person name="Steindorff A."/>
            <person name="Ohm R.A."/>
            <person name="Martin F."/>
            <person name="Silar P."/>
            <person name="Natvig D.O."/>
            <person name="Lalanne C."/>
            <person name="Gautier V."/>
            <person name="Ament-Velasquez S.L."/>
            <person name="Kruys A."/>
            <person name="Hutchinson M.I."/>
            <person name="Powell A.J."/>
            <person name="Barry K."/>
            <person name="Miller A.N."/>
            <person name="Grigoriev I.V."/>
            <person name="Debuchy R."/>
            <person name="Gladieux P."/>
            <person name="Hiltunen Thoren M."/>
            <person name="Johannesson H."/>
        </authorList>
    </citation>
    <scope>NUCLEOTIDE SEQUENCE</scope>
    <source>
        <strain evidence="2">CBS 731.68</strain>
    </source>
</reference>
<dbReference type="Proteomes" id="UP001302602">
    <property type="component" value="Unassembled WGS sequence"/>
</dbReference>
<evidence type="ECO:0000313" key="2">
    <source>
        <dbReference type="EMBL" id="KAK4123678.1"/>
    </source>
</evidence>
<dbReference type="EMBL" id="MU853228">
    <property type="protein sequence ID" value="KAK4123678.1"/>
    <property type="molecule type" value="Genomic_DNA"/>
</dbReference>
<dbReference type="RefSeq" id="XP_062647449.1">
    <property type="nucleotide sequence ID" value="XM_062796326.1"/>
</dbReference>
<keyword evidence="3" id="KW-1185">Reference proteome</keyword>
<feature type="compositionally biased region" description="Polar residues" evidence="1">
    <location>
        <begin position="290"/>
        <end position="300"/>
    </location>
</feature>
<evidence type="ECO:0008006" key="4">
    <source>
        <dbReference type="Google" id="ProtNLM"/>
    </source>
</evidence>
<proteinExistence type="predicted"/>
<name>A0AAN6TZN4_9PEZI</name>
<dbReference type="Pfam" id="PF15365">
    <property type="entry name" value="PNRC"/>
    <property type="match status" value="1"/>
</dbReference>
<organism evidence="2 3">
    <name type="scientific">Parathielavia appendiculata</name>
    <dbReference type="NCBI Taxonomy" id="2587402"/>
    <lineage>
        <taxon>Eukaryota</taxon>
        <taxon>Fungi</taxon>
        <taxon>Dikarya</taxon>
        <taxon>Ascomycota</taxon>
        <taxon>Pezizomycotina</taxon>
        <taxon>Sordariomycetes</taxon>
        <taxon>Sordariomycetidae</taxon>
        <taxon>Sordariales</taxon>
        <taxon>Chaetomiaceae</taxon>
        <taxon>Parathielavia</taxon>
    </lineage>
</organism>
<evidence type="ECO:0000313" key="3">
    <source>
        <dbReference type="Proteomes" id="UP001302602"/>
    </source>
</evidence>
<comment type="caution">
    <text evidence="2">The sequence shown here is derived from an EMBL/GenBank/DDBJ whole genome shotgun (WGS) entry which is preliminary data.</text>
</comment>
<dbReference type="GO" id="GO:0016071">
    <property type="term" value="P:mRNA metabolic process"/>
    <property type="evidence" value="ECO:0007669"/>
    <property type="project" value="UniProtKB-ARBA"/>
</dbReference>
<sequence length="441" mass="46423">MEQPPSLPAQKNTPARRRAKRPVNSPARKTYASENDMPSEAVFPIELGGPLTPQKPALNSLAPSSQPNQGRSKGRNGNRSRPKQVSSPGPAKQGRTTPPQTSAPKPISAPAFAGATFHASPAPSSLPIPSFLSKALDSPSVQETDHASREPSPPATDSEAPTPQHRILSADITRHESPLDIFFRADRAEKERARRASSANILGHPKPVPFSPPTQTRSPAEPTTLPAGLFGGPGNRRPPFHRNASSGIPASELDGTQDSVIGPALSKPYQERIREAQSSRKPSETGPRSAPSTQDASTLDMSERLKRFLAIPSVEADQPPPKPPAVSRPVPTNTLPAAFPTGGAHPEPQPATLPSPFSRRPDANVRRGPATQGPPPLPCGFSPGKQASPLPTAAAAAAAGSPEGSRSPEILHMEDSLRRMLKLNLGPTSSAVPPPTTYQSS</sequence>
<feature type="compositionally biased region" description="Basic and acidic residues" evidence="1">
    <location>
        <begin position="269"/>
        <end position="283"/>
    </location>
</feature>
<feature type="region of interest" description="Disordered" evidence="1">
    <location>
        <begin position="189"/>
        <end position="411"/>
    </location>
</feature>
<dbReference type="AlphaFoldDB" id="A0AAN6TZN4"/>
<dbReference type="InterPro" id="IPR028322">
    <property type="entry name" value="PNRC-like_rgn"/>
</dbReference>
<reference evidence="2" key="2">
    <citation type="submission" date="2023-05" db="EMBL/GenBank/DDBJ databases">
        <authorList>
            <consortium name="Lawrence Berkeley National Laboratory"/>
            <person name="Steindorff A."/>
            <person name="Hensen N."/>
            <person name="Bonometti L."/>
            <person name="Westerberg I."/>
            <person name="Brannstrom I.O."/>
            <person name="Guillou S."/>
            <person name="Cros-Aarteil S."/>
            <person name="Calhoun S."/>
            <person name="Haridas S."/>
            <person name="Kuo A."/>
            <person name="Mondo S."/>
            <person name="Pangilinan J."/>
            <person name="Riley R."/>
            <person name="Labutti K."/>
            <person name="Andreopoulos B."/>
            <person name="Lipzen A."/>
            <person name="Chen C."/>
            <person name="Yanf M."/>
            <person name="Daum C."/>
            <person name="Ng V."/>
            <person name="Clum A."/>
            <person name="Ohm R."/>
            <person name="Martin F."/>
            <person name="Silar P."/>
            <person name="Natvig D."/>
            <person name="Lalanne C."/>
            <person name="Gautier V."/>
            <person name="Ament-Velasquez S.L."/>
            <person name="Kruys A."/>
            <person name="Hutchinson M.I."/>
            <person name="Powell A.J."/>
            <person name="Barry K."/>
            <person name="Miller A.N."/>
            <person name="Grigoriev I.V."/>
            <person name="Debuchy R."/>
            <person name="Gladieux P."/>
            <person name="Thoren M.H."/>
            <person name="Johannesson H."/>
        </authorList>
    </citation>
    <scope>NUCLEOTIDE SEQUENCE</scope>
    <source>
        <strain evidence="2">CBS 731.68</strain>
    </source>
</reference>
<evidence type="ECO:0000256" key="1">
    <source>
        <dbReference type="SAM" id="MobiDB-lite"/>
    </source>
</evidence>
<feature type="compositionally biased region" description="Basic residues" evidence="1">
    <location>
        <begin position="72"/>
        <end position="82"/>
    </location>
</feature>
<dbReference type="GeneID" id="87833094"/>
<gene>
    <name evidence="2" type="ORF">N657DRAFT_680833</name>
</gene>
<feature type="region of interest" description="Disordered" evidence="1">
    <location>
        <begin position="1"/>
        <end position="173"/>
    </location>
</feature>
<feature type="compositionally biased region" description="Polar residues" evidence="1">
    <location>
        <begin position="94"/>
        <end position="103"/>
    </location>
</feature>
<feature type="compositionally biased region" description="Polar residues" evidence="1">
    <location>
        <begin position="243"/>
        <end position="259"/>
    </location>
</feature>
<feature type="compositionally biased region" description="Low complexity" evidence="1">
    <location>
        <begin position="119"/>
        <end position="133"/>
    </location>
</feature>